<organism evidence="1 2">
    <name type="scientific">Smittium culicis</name>
    <dbReference type="NCBI Taxonomy" id="133412"/>
    <lineage>
        <taxon>Eukaryota</taxon>
        <taxon>Fungi</taxon>
        <taxon>Fungi incertae sedis</taxon>
        <taxon>Zoopagomycota</taxon>
        <taxon>Kickxellomycotina</taxon>
        <taxon>Harpellomycetes</taxon>
        <taxon>Harpellales</taxon>
        <taxon>Legeriomycetaceae</taxon>
        <taxon>Smittium</taxon>
    </lineage>
</organism>
<accession>A0A1R1YKV5</accession>
<dbReference type="Proteomes" id="UP000187429">
    <property type="component" value="Unassembled WGS sequence"/>
</dbReference>
<protein>
    <submittedName>
        <fullName evidence="1">Uncharacterized protein</fullName>
    </submittedName>
</protein>
<reference evidence="2" key="1">
    <citation type="submission" date="2017-01" db="EMBL/GenBank/DDBJ databases">
        <authorList>
            <person name="Wang Y."/>
            <person name="White M."/>
            <person name="Kvist S."/>
            <person name="Moncalvo J.-M."/>
        </authorList>
    </citation>
    <scope>NUCLEOTIDE SEQUENCE [LARGE SCALE GENOMIC DNA]</scope>
    <source>
        <strain evidence="2">ID-206-W2</strain>
    </source>
</reference>
<comment type="caution">
    <text evidence="1">The sequence shown here is derived from an EMBL/GenBank/DDBJ whole genome shotgun (WGS) entry which is preliminary data.</text>
</comment>
<sequence>MSNERRMCSYQTLNSLRALEAWIQGQGKNYSTSKSQSITYLVIFVERLASYRTLVRRRWDVSQAKFGKPNKWRLHYCLHELILAD</sequence>
<dbReference type="AlphaFoldDB" id="A0A1R1YKV5"/>
<keyword evidence="2" id="KW-1185">Reference proteome</keyword>
<dbReference type="EMBL" id="LSSM01000981">
    <property type="protein sequence ID" value="OMJ27500.1"/>
    <property type="molecule type" value="Genomic_DNA"/>
</dbReference>
<proteinExistence type="predicted"/>
<evidence type="ECO:0000313" key="1">
    <source>
        <dbReference type="EMBL" id="OMJ27500.1"/>
    </source>
</evidence>
<evidence type="ECO:0000313" key="2">
    <source>
        <dbReference type="Proteomes" id="UP000187429"/>
    </source>
</evidence>
<name>A0A1R1YKV5_9FUNG</name>
<gene>
    <name evidence="1" type="ORF">AYI69_g3061</name>
</gene>